<evidence type="ECO:0000259" key="1">
    <source>
        <dbReference type="Pfam" id="PF05144"/>
    </source>
</evidence>
<name>A0ABV8MNP5_9NEIS</name>
<organism evidence="3 4">
    <name type="scientific">Chitinimonas lacunae</name>
    <dbReference type="NCBI Taxonomy" id="1963018"/>
    <lineage>
        <taxon>Bacteria</taxon>
        <taxon>Pseudomonadati</taxon>
        <taxon>Pseudomonadota</taxon>
        <taxon>Betaproteobacteria</taxon>
        <taxon>Neisseriales</taxon>
        <taxon>Chitinibacteraceae</taxon>
        <taxon>Chitinimonas</taxon>
    </lineage>
</organism>
<proteinExistence type="predicted"/>
<sequence length="379" mass="42645">MRGVFVDFIRISQRHPGRLDPETGELLPTLPTVDSGIVAKFSPGPTGELQVEWEVTSRRQLEGSFDSLILLHCDGFKVSLEGNVGRFNRPDNVFNLDFEKTIAACNRFLAQHDLPPFTAGERILNPNPSDYDIEHGLFEVWTGATISEIHLTRNYLCGSYAAAESVIGWLNTQSVSHIKKGRGGSTTVAFGGNGTSRKKMTFYLKAPEMLSHPHGRKRAEIKADPVYQYCEQNGLLRAELKAKRLLLRDAGLRYLGDVTMPKLVRLYEMEMDILDRVKVDASSIDLSTLPAAVRSTADSYLRGGRPRSYLSKPTFYRHAKILREYGLDITADSDRENSPQFRIEVVQIQLVEQAPEWYWPHQRQLRLIQGGQQAIAEAA</sequence>
<gene>
    <name evidence="3" type="ORF">ACFOW7_03705</name>
</gene>
<dbReference type="EMBL" id="JBHSBU010000001">
    <property type="protein sequence ID" value="MFC4158461.1"/>
    <property type="molecule type" value="Genomic_DNA"/>
</dbReference>
<evidence type="ECO:0000259" key="2">
    <source>
        <dbReference type="Pfam" id="PF05155"/>
    </source>
</evidence>
<dbReference type="Proteomes" id="UP001595791">
    <property type="component" value="Unassembled WGS sequence"/>
</dbReference>
<feature type="domain" description="Replication-associated protein G2P C-terminal" evidence="2">
    <location>
        <begin position="303"/>
        <end position="358"/>
    </location>
</feature>
<keyword evidence="4" id="KW-1185">Reference proteome</keyword>
<dbReference type="Pfam" id="PF05144">
    <property type="entry name" value="Phage_CRI"/>
    <property type="match status" value="1"/>
</dbReference>
<comment type="caution">
    <text evidence="3">The sequence shown here is derived from an EMBL/GenBank/DDBJ whole genome shotgun (WGS) entry which is preliminary data.</text>
</comment>
<dbReference type="Pfam" id="PF05155">
    <property type="entry name" value="G2P_X_C"/>
    <property type="match status" value="1"/>
</dbReference>
<evidence type="ECO:0000313" key="3">
    <source>
        <dbReference type="EMBL" id="MFC4158461.1"/>
    </source>
</evidence>
<dbReference type="InterPro" id="IPR022686">
    <property type="entry name" value="G2P_N"/>
</dbReference>
<protein>
    <submittedName>
        <fullName evidence="3">Phage/plasmid replication protein</fullName>
    </submittedName>
</protein>
<reference evidence="4" key="1">
    <citation type="journal article" date="2019" name="Int. J. Syst. Evol. Microbiol.">
        <title>The Global Catalogue of Microorganisms (GCM) 10K type strain sequencing project: providing services to taxonomists for standard genome sequencing and annotation.</title>
        <authorList>
            <consortium name="The Broad Institute Genomics Platform"/>
            <consortium name="The Broad Institute Genome Sequencing Center for Infectious Disease"/>
            <person name="Wu L."/>
            <person name="Ma J."/>
        </authorList>
    </citation>
    <scope>NUCLEOTIDE SEQUENCE [LARGE SCALE GENOMIC DNA]</scope>
    <source>
        <strain evidence="4">LMG 29894</strain>
    </source>
</reference>
<dbReference type="RefSeq" id="WP_378161154.1">
    <property type="nucleotide sequence ID" value="NZ_JBHSBU010000001.1"/>
</dbReference>
<evidence type="ECO:0000313" key="4">
    <source>
        <dbReference type="Proteomes" id="UP001595791"/>
    </source>
</evidence>
<accession>A0ABV8MNP5</accession>
<feature type="domain" description="Replication-associated protein G2P N-terminal" evidence="1">
    <location>
        <begin position="142"/>
        <end position="259"/>
    </location>
</feature>
<dbReference type="InterPro" id="IPR022688">
    <property type="entry name" value="G2P_C"/>
</dbReference>